<name>A0AC61R331_9FIRM</name>
<gene>
    <name evidence="1" type="ORF">E5357_00550</name>
</gene>
<evidence type="ECO:0000313" key="2">
    <source>
        <dbReference type="Proteomes" id="UP000307720"/>
    </source>
</evidence>
<organism evidence="1 2">
    <name type="scientific">Hominisplanchenecus murintestinalis</name>
    <dbReference type="NCBI Taxonomy" id="2941517"/>
    <lineage>
        <taxon>Bacteria</taxon>
        <taxon>Bacillati</taxon>
        <taxon>Bacillota</taxon>
        <taxon>Clostridia</taxon>
        <taxon>Lachnospirales</taxon>
        <taxon>Lachnospiraceae</taxon>
        <taxon>Hominisplanchenecus</taxon>
    </lineage>
</organism>
<reference evidence="1" key="1">
    <citation type="submission" date="2019-04" db="EMBL/GenBank/DDBJ databases">
        <title>Microbes associate with the intestines of laboratory mice.</title>
        <authorList>
            <person name="Navarre W."/>
            <person name="Wong E."/>
            <person name="Huang K."/>
            <person name="Tropini C."/>
            <person name="Ng K."/>
            <person name="Yu B."/>
        </authorList>
    </citation>
    <scope>NUCLEOTIDE SEQUENCE</scope>
    <source>
        <strain evidence="1">NM72_1-8</strain>
    </source>
</reference>
<keyword evidence="2" id="KW-1185">Reference proteome</keyword>
<protein>
    <submittedName>
        <fullName evidence="1">Uncharacterized protein</fullName>
    </submittedName>
</protein>
<evidence type="ECO:0000313" key="1">
    <source>
        <dbReference type="EMBL" id="TGY00703.1"/>
    </source>
</evidence>
<proteinExistence type="predicted"/>
<sequence>MIYVNSTVTELPRSCKSAAERMAKELEREDAYASLTDSCVRQITKLEQAVSKETGEKVALVAYRL</sequence>
<accession>A0AC61R331</accession>
<dbReference type="Proteomes" id="UP000307720">
    <property type="component" value="Unassembled WGS sequence"/>
</dbReference>
<comment type="caution">
    <text evidence="1">The sequence shown here is derived from an EMBL/GenBank/DDBJ whole genome shotgun (WGS) entry which is preliminary data.</text>
</comment>
<dbReference type="EMBL" id="SRZB01000001">
    <property type="protein sequence ID" value="TGY00703.1"/>
    <property type="molecule type" value="Genomic_DNA"/>
</dbReference>